<evidence type="ECO:0000313" key="5">
    <source>
        <dbReference type="EMBL" id="AYN56822.1"/>
    </source>
</evidence>
<dbReference type="NCBIfam" id="TIGR01537">
    <property type="entry name" value="portal_HK97"/>
    <property type="match status" value="1"/>
</dbReference>
<keyword evidence="1" id="KW-0118">Viral capsid assembly</keyword>
<dbReference type="InterPro" id="IPR006944">
    <property type="entry name" value="Phage/GTA_portal"/>
</dbReference>
<keyword evidence="2" id="KW-1171">Viral genome ejection through host cell envelope</keyword>
<keyword evidence="2" id="KW-1160">Virus entry into host cell</keyword>
<dbReference type="InterPro" id="IPR006427">
    <property type="entry name" value="Portal_HK97"/>
</dbReference>
<dbReference type="EMBL" id="MH834595">
    <property type="protein sequence ID" value="AYN56822.1"/>
    <property type="molecule type" value="Genomic_DNA"/>
</dbReference>
<dbReference type="Pfam" id="PF04860">
    <property type="entry name" value="Phage_portal"/>
    <property type="match status" value="1"/>
</dbReference>
<keyword evidence="1" id="KW-1188">Viral release from host cell</keyword>
<reference evidence="5 6" key="1">
    <citation type="submission" date="2018-09" db="EMBL/GenBank/DDBJ databases">
        <authorList>
            <person name="Rimple P.A."/>
            <person name="Stoner T.H."/>
            <person name="Garlena R.A."/>
            <person name="Russell D.A."/>
            <person name="Pope W.H."/>
            <person name="Jacobs-Sera D."/>
            <person name="Hatfull G.F."/>
        </authorList>
    </citation>
    <scope>NUCLEOTIDE SEQUENCE [LARGE SCALE GENOMIC DNA]</scope>
</reference>
<protein>
    <submittedName>
        <fullName evidence="5">Portal protein</fullName>
    </submittedName>
</protein>
<evidence type="ECO:0000256" key="4">
    <source>
        <dbReference type="SAM" id="MobiDB-lite"/>
    </source>
</evidence>
<sequence length="645" mass="69882">MAFVVSDGALRGLSAPAPMPRSSVRLADDFTQDYAAIWRAQGSVRTTVDFLGRNIASLGLHTFRRVSDNDRERLLVHPLARLLARPNPVTTPYRLMDGLVRDLAIFDRAYWLKMFTAGTPWLLRLPPAAVTPVGKNWMWPEAFEYAGGNGTKTFPADQVVHFRGYAPEGDLAGSSPIESLRRVLAEEFEAGRMREQTLRNGARTSGYLERPAPAPGQPEWSREARERFRASWRSQYTGGGPEAGGTPILEDGMKFVPAAQTARDLQYVEVRKLAREEVAAAYFIPPTMVGIMDSATFSNIKEQHKHLYQDTLGPWLTMISQELELQLLPDFPDSEGVYLEFNLEEKLRGSFEEQAAQLQAATGGPWMTRNEARAMRNLPAIDGGDELIVPLNVIEGGQASPQDSAPPLAGAAGGPGRQLKAGVGPLVKGPGLTDSQKAAAVALFENFFKRQKAVVLSAIGGGGDWWDADRWNKELAADLFALATSLSAELGVKQAEALGFDATSYDVERTLEFLKAVAAARAEWVNDATREQLEAAIADDSEDAPGPASVFEAAAAQRSGSAGHALAATVGAFALTEAGRQLARDRAVKTWRTTSSNSRKSHARMDGETVPIDSKFSNGLDWPGDPVKGPDEVAGCECTVDVSLE</sequence>
<evidence type="ECO:0000313" key="6">
    <source>
        <dbReference type="Proteomes" id="UP000274668"/>
    </source>
</evidence>
<accession>A0A3G2KCS7</accession>
<evidence type="ECO:0000256" key="3">
    <source>
        <dbReference type="ARBA" id="ARBA00023219"/>
    </source>
</evidence>
<dbReference type="GeneID" id="55006921"/>
<gene>
    <name evidence="5" type="primary">5</name>
    <name evidence="5" type="ORF">PBI_ANDREW_5</name>
</gene>
<evidence type="ECO:0000256" key="1">
    <source>
        <dbReference type="ARBA" id="ARBA00022950"/>
    </source>
</evidence>
<keyword evidence="6" id="KW-1185">Reference proteome</keyword>
<keyword evidence="3" id="KW-0231">Viral genome packaging</keyword>
<keyword evidence="2" id="KW-1162">Viral penetration into host cytoplasm</keyword>
<name>A0A3G2KCS7_9CAUD</name>
<dbReference type="Proteomes" id="UP000274668">
    <property type="component" value="Segment"/>
</dbReference>
<dbReference type="RefSeq" id="YP_009815691.1">
    <property type="nucleotide sequence ID" value="NC_048098.1"/>
</dbReference>
<evidence type="ECO:0000256" key="2">
    <source>
        <dbReference type="ARBA" id="ARBA00023009"/>
    </source>
</evidence>
<feature type="region of interest" description="Disordered" evidence="4">
    <location>
        <begin position="203"/>
        <end position="224"/>
    </location>
</feature>
<proteinExistence type="predicted"/>
<dbReference type="KEGG" id="vg:55006921"/>
<organism evidence="5 6">
    <name type="scientific">Arthrobacter phage Andrew</name>
    <dbReference type="NCBI Taxonomy" id="2419946"/>
    <lineage>
        <taxon>Viruses</taxon>
        <taxon>Duplodnaviria</taxon>
        <taxon>Heunggongvirae</taxon>
        <taxon>Uroviricota</taxon>
        <taxon>Caudoviricetes</taxon>
        <taxon>Andrewvirus</taxon>
        <taxon>Andrewvirus andrew</taxon>
    </lineage>
</organism>
<feature type="region of interest" description="Disordered" evidence="4">
    <location>
        <begin position="586"/>
        <end position="630"/>
    </location>
</feature>